<dbReference type="Proteomes" id="UP000198703">
    <property type="component" value="Unassembled WGS sequence"/>
</dbReference>
<evidence type="ECO:0000256" key="2">
    <source>
        <dbReference type="ARBA" id="ARBA00016549"/>
    </source>
</evidence>
<keyword evidence="5" id="KW-0460">Magnesium</keyword>
<dbReference type="AlphaFoldDB" id="A0A1H4G9U1"/>
<proteinExistence type="predicted"/>
<evidence type="ECO:0000256" key="3">
    <source>
        <dbReference type="ARBA" id="ARBA00029596"/>
    </source>
</evidence>
<evidence type="ECO:0000256" key="4">
    <source>
        <dbReference type="ARBA" id="ARBA00030169"/>
    </source>
</evidence>
<name>A0A1H4G9U1_9RHOB</name>
<dbReference type="Gene3D" id="3.50.30.40">
    <property type="entry name" value="Ribonuclease E inhibitor RraA/RraA-like"/>
    <property type="match status" value="1"/>
</dbReference>
<dbReference type="InterPro" id="IPR005493">
    <property type="entry name" value="RraA/RraA-like"/>
</dbReference>
<dbReference type="SUPFAM" id="SSF89562">
    <property type="entry name" value="RraA-like"/>
    <property type="match status" value="1"/>
</dbReference>
<keyword evidence="7" id="KW-1185">Reference proteome</keyword>
<dbReference type="PANTHER" id="PTHR33254">
    <property type="entry name" value="4-HYDROXY-4-METHYL-2-OXOGLUTARATE ALDOLASE 3-RELATED"/>
    <property type="match status" value="1"/>
</dbReference>
<dbReference type="PANTHER" id="PTHR33254:SF4">
    <property type="entry name" value="4-HYDROXY-4-METHYL-2-OXOGLUTARATE ALDOLASE 3-RELATED"/>
    <property type="match status" value="1"/>
</dbReference>
<comment type="cofactor">
    <cofactor evidence="5">
        <name>Mg(2+)</name>
        <dbReference type="ChEBI" id="CHEBI:18420"/>
    </cofactor>
</comment>
<dbReference type="CDD" id="cd16841">
    <property type="entry name" value="RraA_family"/>
    <property type="match status" value="1"/>
</dbReference>
<dbReference type="OrthoDB" id="9812532at2"/>
<comment type="cofactor">
    <cofactor evidence="1">
        <name>a divalent metal cation</name>
        <dbReference type="ChEBI" id="CHEBI:60240"/>
    </cofactor>
</comment>
<dbReference type="Pfam" id="PF03737">
    <property type="entry name" value="RraA-like"/>
    <property type="match status" value="1"/>
</dbReference>
<dbReference type="RefSeq" id="WP_093256846.1">
    <property type="nucleotide sequence ID" value="NZ_FNQM01000044.1"/>
</dbReference>
<organism evidence="6 7">
    <name type="scientific">Rubrimonas cliftonensis</name>
    <dbReference type="NCBI Taxonomy" id="89524"/>
    <lineage>
        <taxon>Bacteria</taxon>
        <taxon>Pseudomonadati</taxon>
        <taxon>Pseudomonadota</taxon>
        <taxon>Alphaproteobacteria</taxon>
        <taxon>Rhodobacterales</taxon>
        <taxon>Paracoccaceae</taxon>
        <taxon>Rubrimonas</taxon>
    </lineage>
</organism>
<dbReference type="EMBL" id="FNQM01000044">
    <property type="protein sequence ID" value="SEB06207.1"/>
    <property type="molecule type" value="Genomic_DNA"/>
</dbReference>
<reference evidence="6 7" key="1">
    <citation type="submission" date="2016-10" db="EMBL/GenBank/DDBJ databases">
        <authorList>
            <person name="de Groot N.N."/>
        </authorList>
    </citation>
    <scope>NUCLEOTIDE SEQUENCE [LARGE SCALE GENOMIC DNA]</scope>
    <source>
        <strain evidence="6 7">DSM 15345</strain>
    </source>
</reference>
<gene>
    <name evidence="6" type="ORF">SAMN05444370_14414</name>
</gene>
<sequence length="164" mass="16699">MPLATPVTDIVDAHRDRARILDADWRFFTGVARFHGPARPVALHGPDGALKALLQTPGNGAVAVVSVGARAAVFGDGMAQAAEANGWAGVVIDGAVCDVALIRPRKVGVAALRAYPAYLREGLAGGPAATVTVAGVTVREGDWIVADEDGIVALDAETARALGA</sequence>
<evidence type="ECO:0000256" key="1">
    <source>
        <dbReference type="ARBA" id="ARBA00001968"/>
    </source>
</evidence>
<evidence type="ECO:0000313" key="7">
    <source>
        <dbReference type="Proteomes" id="UP000198703"/>
    </source>
</evidence>
<evidence type="ECO:0000313" key="6">
    <source>
        <dbReference type="EMBL" id="SEB06207.1"/>
    </source>
</evidence>
<dbReference type="GO" id="GO:0046872">
    <property type="term" value="F:metal ion binding"/>
    <property type="evidence" value="ECO:0007669"/>
    <property type="project" value="UniProtKB-KW"/>
</dbReference>
<feature type="binding site" evidence="5">
    <location>
        <begin position="75"/>
        <end position="78"/>
    </location>
    <ligand>
        <name>substrate</name>
    </ligand>
</feature>
<protein>
    <recommendedName>
        <fullName evidence="2">Putative 4-hydroxy-4-methyl-2-oxoglutarate aldolase</fullName>
    </recommendedName>
    <alternativeName>
        <fullName evidence="3">Regulator of ribonuclease activity homolog</fullName>
    </alternativeName>
    <alternativeName>
        <fullName evidence="4">RraA-like protein</fullName>
    </alternativeName>
</protein>
<evidence type="ECO:0000256" key="5">
    <source>
        <dbReference type="PIRSR" id="PIRSR605493-1"/>
    </source>
</evidence>
<feature type="binding site" evidence="5">
    <location>
        <position position="98"/>
    </location>
    <ligand>
        <name>Mg(2+)</name>
        <dbReference type="ChEBI" id="CHEBI:18420"/>
    </ligand>
</feature>
<dbReference type="InterPro" id="IPR036704">
    <property type="entry name" value="RraA/RraA-like_sf"/>
</dbReference>
<dbReference type="STRING" id="89524.SAMN05444370_14414"/>
<accession>A0A1H4G9U1</accession>
<keyword evidence="5" id="KW-0479">Metal-binding</keyword>